<keyword evidence="3" id="KW-0732">Signal</keyword>
<feature type="repeat" description="Cell wall-binding" evidence="2">
    <location>
        <begin position="124"/>
        <end position="143"/>
    </location>
</feature>
<keyword evidence="6" id="KW-1185">Reference proteome</keyword>
<dbReference type="PATRIC" id="fig|931276.5.peg.3507"/>
<feature type="signal peptide" evidence="3">
    <location>
        <begin position="1"/>
        <end position="29"/>
    </location>
</feature>
<dbReference type="EMBL" id="CP004121">
    <property type="protein sequence ID" value="AGF57242.1"/>
    <property type="molecule type" value="Genomic_DNA"/>
</dbReference>
<feature type="repeat" description="Cell wall-binding" evidence="2">
    <location>
        <begin position="47"/>
        <end position="66"/>
    </location>
</feature>
<evidence type="ECO:0000256" key="3">
    <source>
        <dbReference type="SAM" id="SignalP"/>
    </source>
</evidence>
<evidence type="ECO:0000313" key="6">
    <source>
        <dbReference type="Proteomes" id="UP000011728"/>
    </source>
</evidence>
<evidence type="ECO:0000256" key="2">
    <source>
        <dbReference type="PROSITE-ProRule" id="PRU00591"/>
    </source>
</evidence>
<dbReference type="Pfam" id="PF19127">
    <property type="entry name" value="Choline_bind_3"/>
    <property type="match status" value="1"/>
</dbReference>
<dbReference type="Pfam" id="PF19085">
    <property type="entry name" value="Choline_bind_2"/>
    <property type="match status" value="1"/>
</dbReference>
<dbReference type="Gene3D" id="2.10.270.10">
    <property type="entry name" value="Cholin Binding"/>
    <property type="match status" value="2"/>
</dbReference>
<protein>
    <recommendedName>
        <fullName evidence="4">Bacterial Ig-like domain-containing protein</fullName>
    </recommendedName>
</protein>
<evidence type="ECO:0000259" key="4">
    <source>
        <dbReference type="Pfam" id="PF20251"/>
    </source>
</evidence>
<dbReference type="KEGG" id="csr:Cspa_c34810"/>
<dbReference type="OrthoDB" id="1887381at2"/>
<proteinExistence type="predicted"/>
<dbReference type="eggNOG" id="COG5263">
    <property type="taxonomic scope" value="Bacteria"/>
</dbReference>
<feature type="domain" description="Bacterial Ig-like" evidence="4">
    <location>
        <begin position="170"/>
        <end position="271"/>
    </location>
</feature>
<feature type="chain" id="PRO_5004016438" description="Bacterial Ig-like domain-containing protein" evidence="3">
    <location>
        <begin position="30"/>
        <end position="282"/>
    </location>
</feature>
<dbReference type="PROSITE" id="PS51170">
    <property type="entry name" value="CW"/>
    <property type="match status" value="2"/>
</dbReference>
<organism evidence="5 6">
    <name type="scientific">Clostridium saccharoperbutylacetonicum N1-4(HMT)</name>
    <dbReference type="NCBI Taxonomy" id="931276"/>
    <lineage>
        <taxon>Bacteria</taxon>
        <taxon>Bacillati</taxon>
        <taxon>Bacillota</taxon>
        <taxon>Clostridia</taxon>
        <taxon>Eubacteriales</taxon>
        <taxon>Clostridiaceae</taxon>
        <taxon>Clostridium</taxon>
    </lineage>
</organism>
<evidence type="ECO:0000313" key="5">
    <source>
        <dbReference type="EMBL" id="AGF57242.1"/>
    </source>
</evidence>
<dbReference type="AlphaFoldDB" id="M1N192"/>
<name>M1N192_9CLOT</name>
<dbReference type="SUPFAM" id="SSF69360">
    <property type="entry name" value="Cell wall binding repeat"/>
    <property type="match status" value="2"/>
</dbReference>
<evidence type="ECO:0000256" key="1">
    <source>
        <dbReference type="ARBA" id="ARBA00022737"/>
    </source>
</evidence>
<dbReference type="Proteomes" id="UP000011728">
    <property type="component" value="Chromosome"/>
</dbReference>
<sequence>MKKMKLTKIIASLLVVATMLTIYPIGASAEWKHDSNGWWNSEGSSWSVGWKQIDGKWYYFGQDGYMVHDATVDGYKIGSDGVWIETTEINPPQISNNYNINLDAYNKGWKHGANGWWNTEKSFITGWQLIENKYYFFDIDGTMERNKIIDGYYLDADGAWDSSKGKAKLQDITMKTEKSIYALGTKDINAYIVNNTNQEVEYGTMYEVDKFENNEWHPLAFADNTEFEMVGIVIPIQITGKENYKLSTLQDFKKLTAGKYRIVKEIDNSIGITHATAEFELQ</sequence>
<dbReference type="InterPro" id="IPR018337">
    <property type="entry name" value="Cell_wall/Cho-bd_repeat"/>
</dbReference>
<keyword evidence="1" id="KW-0677">Repeat</keyword>
<dbReference type="Pfam" id="PF20251">
    <property type="entry name" value="Big_14"/>
    <property type="match status" value="1"/>
</dbReference>
<dbReference type="InterPro" id="IPR046878">
    <property type="entry name" value="Big_14"/>
</dbReference>
<gene>
    <name evidence="5" type="ORF">Cspa_c34810</name>
</gene>
<dbReference type="HOGENOM" id="CLU_1132036_0_0_9"/>
<dbReference type="RefSeq" id="WP_015393560.1">
    <property type="nucleotide sequence ID" value="NC_020291.1"/>
</dbReference>
<accession>M1N192</accession>
<reference evidence="5 6" key="1">
    <citation type="submission" date="2013-02" db="EMBL/GenBank/DDBJ databases">
        <title>Genome sequence of Clostridium saccharoperbutylacetonicum N1-4(HMT).</title>
        <authorList>
            <person name="Poehlein A."/>
            <person name="Daniel R."/>
        </authorList>
    </citation>
    <scope>NUCLEOTIDE SEQUENCE [LARGE SCALE GENOMIC DNA]</scope>
    <source>
        <strain evidence="6">N1-4(HMT)</strain>
    </source>
</reference>